<sequence>MGLSHMPLPEVDEACDIDDVQCVASVDAVQERDSTFTFNADTCAGQHEGRLLNTSAHPPLCCHGFRSQCRRSKEEPIGSLLCVRTKRAVDVVPRAQTGTATAREGDTMVKRLAHHVGCGHLVEPGAGPGESPRVMESSGLALVDCGVQEGTPIYSCAHQQAGEPVSEDRRHPVRQLAFRLSPPPLVSEDP</sequence>
<dbReference type="EMBL" id="JANPWB010000011">
    <property type="protein sequence ID" value="KAJ1129170.1"/>
    <property type="molecule type" value="Genomic_DNA"/>
</dbReference>
<accession>A0AAV7PUA9</accession>
<organism evidence="2 3">
    <name type="scientific">Pleurodeles waltl</name>
    <name type="common">Iberian ribbed newt</name>
    <dbReference type="NCBI Taxonomy" id="8319"/>
    <lineage>
        <taxon>Eukaryota</taxon>
        <taxon>Metazoa</taxon>
        <taxon>Chordata</taxon>
        <taxon>Craniata</taxon>
        <taxon>Vertebrata</taxon>
        <taxon>Euteleostomi</taxon>
        <taxon>Amphibia</taxon>
        <taxon>Batrachia</taxon>
        <taxon>Caudata</taxon>
        <taxon>Salamandroidea</taxon>
        <taxon>Salamandridae</taxon>
        <taxon>Pleurodelinae</taxon>
        <taxon>Pleurodeles</taxon>
    </lineage>
</organism>
<feature type="compositionally biased region" description="Pro residues" evidence="1">
    <location>
        <begin position="181"/>
        <end position="190"/>
    </location>
</feature>
<protein>
    <submittedName>
        <fullName evidence="2">Uncharacterized protein</fullName>
    </submittedName>
</protein>
<comment type="caution">
    <text evidence="2">The sequence shown here is derived from an EMBL/GenBank/DDBJ whole genome shotgun (WGS) entry which is preliminary data.</text>
</comment>
<proteinExistence type="predicted"/>
<gene>
    <name evidence="2" type="ORF">NDU88_007541</name>
</gene>
<dbReference type="Proteomes" id="UP001066276">
    <property type="component" value="Chromosome 7"/>
</dbReference>
<feature type="region of interest" description="Disordered" evidence="1">
    <location>
        <begin position="159"/>
        <end position="190"/>
    </location>
</feature>
<evidence type="ECO:0000313" key="3">
    <source>
        <dbReference type="Proteomes" id="UP001066276"/>
    </source>
</evidence>
<evidence type="ECO:0000313" key="2">
    <source>
        <dbReference type="EMBL" id="KAJ1129170.1"/>
    </source>
</evidence>
<keyword evidence="3" id="KW-1185">Reference proteome</keyword>
<evidence type="ECO:0000256" key="1">
    <source>
        <dbReference type="SAM" id="MobiDB-lite"/>
    </source>
</evidence>
<reference evidence="2" key="1">
    <citation type="journal article" date="2022" name="bioRxiv">
        <title>Sequencing and chromosome-scale assembly of the giantPleurodeles waltlgenome.</title>
        <authorList>
            <person name="Brown T."/>
            <person name="Elewa A."/>
            <person name="Iarovenko S."/>
            <person name="Subramanian E."/>
            <person name="Araus A.J."/>
            <person name="Petzold A."/>
            <person name="Susuki M."/>
            <person name="Suzuki K.-i.T."/>
            <person name="Hayashi T."/>
            <person name="Toyoda A."/>
            <person name="Oliveira C."/>
            <person name="Osipova E."/>
            <person name="Leigh N.D."/>
            <person name="Simon A."/>
            <person name="Yun M.H."/>
        </authorList>
    </citation>
    <scope>NUCLEOTIDE SEQUENCE</scope>
    <source>
        <strain evidence="2">20211129_DDA</strain>
        <tissue evidence="2">Liver</tissue>
    </source>
</reference>
<dbReference type="AlphaFoldDB" id="A0AAV7PUA9"/>
<name>A0AAV7PUA9_PLEWA</name>